<dbReference type="SUPFAM" id="SSF49785">
    <property type="entry name" value="Galactose-binding domain-like"/>
    <property type="match status" value="1"/>
</dbReference>
<evidence type="ECO:0000256" key="19">
    <source>
        <dbReference type="SAM" id="Phobius"/>
    </source>
</evidence>
<evidence type="ECO:0000313" key="22">
    <source>
        <dbReference type="Ensembl" id="ENSCLMP00005023896.1"/>
    </source>
</evidence>
<dbReference type="PANTHER" id="PTHR24416:SF520">
    <property type="entry name" value="RECEPTOR PROTEIN-TYROSINE KINASE"/>
    <property type="match status" value="1"/>
</dbReference>
<dbReference type="InterPro" id="IPR002011">
    <property type="entry name" value="Tyr_kinase_rcpt_2_CS"/>
</dbReference>
<dbReference type="PROSITE" id="PS01285">
    <property type="entry name" value="FA58C_1"/>
    <property type="match status" value="1"/>
</dbReference>
<dbReference type="PROSITE" id="PS00109">
    <property type="entry name" value="PROTEIN_KINASE_TYR"/>
    <property type="match status" value="1"/>
</dbReference>
<evidence type="ECO:0000256" key="12">
    <source>
        <dbReference type="ARBA" id="ARBA00023137"/>
    </source>
</evidence>
<feature type="domain" description="Protein kinase" evidence="20">
    <location>
        <begin position="467"/>
        <end position="749"/>
    </location>
</feature>
<evidence type="ECO:0000256" key="3">
    <source>
        <dbReference type="ARBA" id="ARBA00022475"/>
    </source>
</evidence>
<keyword evidence="10 19" id="KW-1133">Transmembrane helix</keyword>
<dbReference type="GO" id="GO:0043235">
    <property type="term" value="C:receptor complex"/>
    <property type="evidence" value="ECO:0007669"/>
    <property type="project" value="TreeGrafter"/>
</dbReference>
<dbReference type="InterPro" id="IPR011009">
    <property type="entry name" value="Kinase-like_dom_sf"/>
</dbReference>
<reference evidence="22" key="2">
    <citation type="submission" date="2025-09" db="UniProtKB">
        <authorList>
            <consortium name="Ensembl"/>
        </authorList>
    </citation>
    <scope>IDENTIFICATION</scope>
</reference>
<dbReference type="CDD" id="cd00057">
    <property type="entry name" value="FA58C"/>
    <property type="match status" value="1"/>
</dbReference>
<dbReference type="FunFam" id="1.10.510.10:FF:000053">
    <property type="entry name" value="Epithelial discoidin domain-containing receptor 1"/>
    <property type="match status" value="1"/>
</dbReference>
<keyword evidence="12" id="KW-0829">Tyrosine-protein kinase</keyword>
<keyword evidence="9" id="KW-0067">ATP-binding</keyword>
<reference evidence="22" key="1">
    <citation type="submission" date="2025-08" db="UniProtKB">
        <authorList>
            <consortium name="Ensembl"/>
        </authorList>
    </citation>
    <scope>IDENTIFICATION</scope>
</reference>
<keyword evidence="23" id="KW-1185">Reference proteome</keyword>
<dbReference type="PROSITE" id="PS01286">
    <property type="entry name" value="FA58C_2"/>
    <property type="match status" value="1"/>
</dbReference>
<dbReference type="Ensembl" id="ENSCLMT00005024997.1">
    <property type="protein sequence ID" value="ENSCLMP00005023896.1"/>
    <property type="gene ID" value="ENSCLMG00005011795.1"/>
</dbReference>
<dbReference type="InterPro" id="IPR020635">
    <property type="entry name" value="Tyr_kinase_cat_dom"/>
</dbReference>
<dbReference type="Gene3D" id="2.60.120.1190">
    <property type="match status" value="1"/>
</dbReference>
<keyword evidence="4" id="KW-0808">Transferase</keyword>
<keyword evidence="3" id="KW-1003">Cell membrane</keyword>
<comment type="subcellular location">
    <subcellularLocation>
        <location evidence="1">Cell membrane</location>
        <topology evidence="1">Single-pass type I membrane protein</topology>
    </subcellularLocation>
</comment>
<dbReference type="Gene3D" id="1.10.510.10">
    <property type="entry name" value="Transferase(Phosphotransferase) domain 1"/>
    <property type="match status" value="1"/>
</dbReference>
<dbReference type="Gene3D" id="3.30.200.20">
    <property type="entry name" value="Phosphorylase Kinase, domain 1"/>
    <property type="match status" value="1"/>
</dbReference>
<comment type="similarity">
    <text evidence="17">Belongs to the protein kinase superfamily. Tyr protein kinase family. Insulin receptor subfamily.</text>
</comment>
<keyword evidence="6" id="KW-0732">Signal</keyword>
<evidence type="ECO:0000256" key="18">
    <source>
        <dbReference type="SAM" id="MobiDB-lite"/>
    </source>
</evidence>
<name>A0A8C2Z9C9_CYCLU</name>
<dbReference type="InterPro" id="IPR008979">
    <property type="entry name" value="Galactose-bd-like_sf"/>
</dbReference>
<evidence type="ECO:0000256" key="10">
    <source>
        <dbReference type="ARBA" id="ARBA00022989"/>
    </source>
</evidence>
<evidence type="ECO:0000256" key="15">
    <source>
        <dbReference type="ARBA" id="ARBA00023180"/>
    </source>
</evidence>
<evidence type="ECO:0000313" key="23">
    <source>
        <dbReference type="Proteomes" id="UP000694565"/>
    </source>
</evidence>
<dbReference type="InterPro" id="IPR001245">
    <property type="entry name" value="Ser-Thr/Tyr_kinase_cat_dom"/>
</dbReference>
<accession>A0A8C2Z9C9</accession>
<dbReference type="Proteomes" id="UP000694565">
    <property type="component" value="Unplaced"/>
</dbReference>
<keyword evidence="15" id="KW-0325">Glycoprotein</keyword>
<dbReference type="PROSITE" id="PS50022">
    <property type="entry name" value="FA58C_3"/>
    <property type="match status" value="1"/>
</dbReference>
<dbReference type="PROSITE" id="PS50011">
    <property type="entry name" value="PROTEIN_KINASE_DOM"/>
    <property type="match status" value="1"/>
</dbReference>
<protein>
    <recommendedName>
        <fullName evidence="2">receptor protein-tyrosine kinase</fullName>
        <ecNumber evidence="2">2.7.10.1</ecNumber>
    </recommendedName>
</protein>
<evidence type="ECO:0000256" key="17">
    <source>
        <dbReference type="ARBA" id="ARBA00061639"/>
    </source>
</evidence>
<dbReference type="FunFam" id="2.60.120.260:FF:000007">
    <property type="entry name" value="Discoidin domain receptor tyrosine kinase 1"/>
    <property type="match status" value="1"/>
</dbReference>
<dbReference type="PANTHER" id="PTHR24416">
    <property type="entry name" value="TYROSINE-PROTEIN KINASE RECEPTOR"/>
    <property type="match status" value="1"/>
</dbReference>
<dbReference type="Pfam" id="PF07714">
    <property type="entry name" value="PK_Tyr_Ser-Thr"/>
    <property type="match status" value="1"/>
</dbReference>
<evidence type="ECO:0000256" key="9">
    <source>
        <dbReference type="ARBA" id="ARBA00022840"/>
    </source>
</evidence>
<dbReference type="InterPro" id="IPR008266">
    <property type="entry name" value="Tyr_kinase_AS"/>
</dbReference>
<keyword evidence="14" id="KW-0675">Receptor</keyword>
<evidence type="ECO:0000256" key="2">
    <source>
        <dbReference type="ARBA" id="ARBA00011902"/>
    </source>
</evidence>
<dbReference type="InterPro" id="IPR048525">
    <property type="entry name" value="DDR1-2_DS-like"/>
</dbReference>
<dbReference type="PRINTS" id="PR00109">
    <property type="entry name" value="TYRKINASE"/>
</dbReference>
<dbReference type="GeneTree" id="ENSGT00940000154842"/>
<evidence type="ECO:0000256" key="5">
    <source>
        <dbReference type="ARBA" id="ARBA00022692"/>
    </source>
</evidence>
<evidence type="ECO:0000256" key="6">
    <source>
        <dbReference type="ARBA" id="ARBA00022729"/>
    </source>
</evidence>
<dbReference type="GO" id="GO:0005518">
    <property type="term" value="F:collagen binding"/>
    <property type="evidence" value="ECO:0007669"/>
    <property type="project" value="TreeGrafter"/>
</dbReference>
<feature type="transmembrane region" description="Helical" evidence="19">
    <location>
        <begin position="400"/>
        <end position="421"/>
    </location>
</feature>
<keyword evidence="11 19" id="KW-0472">Membrane</keyword>
<dbReference type="GO" id="GO:0038062">
    <property type="term" value="F:protein tyrosine kinase collagen receptor activity"/>
    <property type="evidence" value="ECO:0007669"/>
    <property type="project" value="TreeGrafter"/>
</dbReference>
<dbReference type="SMART" id="SM00219">
    <property type="entry name" value="TyrKc"/>
    <property type="match status" value="1"/>
</dbReference>
<dbReference type="SMART" id="SM00231">
    <property type="entry name" value="FA58C"/>
    <property type="match status" value="1"/>
</dbReference>
<dbReference type="SUPFAM" id="SSF56112">
    <property type="entry name" value="Protein kinase-like (PK-like)"/>
    <property type="match status" value="1"/>
</dbReference>
<dbReference type="InterPro" id="IPR050122">
    <property type="entry name" value="RTK"/>
</dbReference>
<evidence type="ECO:0000259" key="21">
    <source>
        <dbReference type="PROSITE" id="PS50022"/>
    </source>
</evidence>
<keyword evidence="7" id="KW-0547">Nucleotide-binding</keyword>
<organism evidence="22 23">
    <name type="scientific">Cyclopterus lumpus</name>
    <name type="common">Lumpsucker</name>
    <dbReference type="NCBI Taxonomy" id="8103"/>
    <lineage>
        <taxon>Eukaryota</taxon>
        <taxon>Metazoa</taxon>
        <taxon>Chordata</taxon>
        <taxon>Craniata</taxon>
        <taxon>Vertebrata</taxon>
        <taxon>Euteleostomi</taxon>
        <taxon>Actinopterygii</taxon>
        <taxon>Neopterygii</taxon>
        <taxon>Teleostei</taxon>
        <taxon>Neoteleostei</taxon>
        <taxon>Acanthomorphata</taxon>
        <taxon>Eupercaria</taxon>
        <taxon>Perciformes</taxon>
        <taxon>Cottioidei</taxon>
        <taxon>Cottales</taxon>
        <taxon>Cyclopteridae</taxon>
        <taxon>Cyclopterus</taxon>
    </lineage>
</organism>
<dbReference type="InterPro" id="IPR000421">
    <property type="entry name" value="FA58C"/>
</dbReference>
<sequence length="754" mass="86221">MKKDEKLRAGRSEDHSRLILAARVSWMLLVFVELCRYPLGMTGGQIQDEDISASSQWSESTAARFGRLDLDNGDGDGAWCPDIMSGPDGLKEYLQVDLRSLHFITLVGTQGRHADGMGNEFAQRYRIKYSRDGSNWVGWQDRKGRQVIEGNKNAYDVVLKDLEPPIIARFVRFMPVTDHSMIVCMRVELYGCEWLDGLISYSIPDGHQMIYRGLDVYFNDSVNDGASAERLTKGLGQLTDGTWGLDDFLHSHIYGMWPGYDYVGWNNKSLPKGYAEMIFEFDHVRNFTSMKVHCNNMFSRGVRMFRQATCYFRSGSDWEADPVTFRPTVDRVSQGARFITVSLGDRTASAIKCRFHFSDLWMLFSEVAFHMFTAPKLSLETYILFFLTQAQPLDESNTRILIGCLVAIIAILMTIIVIILWRQVWQKMLEKLVLRSRPRPSPPTTPLCPARVAPLPTPPMRESSPSVHLCEAEGMQDFLDEDLSLEGNRDSPLLVAVKTLREDANKNARNDFLKEIRIMSRLRDPNIVHLLAVCVDTDPLCMITEYMENGDLNQFLCNLKLNEAADEDRKDQEENEGESMVSYSKLIGMAVQISSGMKYLSSLNFVHRDLATRNCLVGKNYTIKIADFGMSRNLYRGDYYRIQGRAVLPIRWMSWESILLGKFTMASDVWAFGVTLWEIVTLCKKQPYSQLSDEQVIENTGEFFRDQGKQVYLPKPLCCPDSVYNDLMLSCWRRNAKQRPSFQEIHTQLTESLA</sequence>
<dbReference type="InterPro" id="IPR000719">
    <property type="entry name" value="Prot_kinase_dom"/>
</dbReference>
<evidence type="ECO:0000256" key="11">
    <source>
        <dbReference type="ARBA" id="ARBA00023136"/>
    </source>
</evidence>
<feature type="domain" description="F5/8 type C" evidence="21">
    <location>
        <begin position="35"/>
        <end position="192"/>
    </location>
</feature>
<evidence type="ECO:0000256" key="1">
    <source>
        <dbReference type="ARBA" id="ARBA00004251"/>
    </source>
</evidence>
<evidence type="ECO:0000256" key="7">
    <source>
        <dbReference type="ARBA" id="ARBA00022741"/>
    </source>
</evidence>
<dbReference type="AlphaFoldDB" id="A0A8C2Z9C9"/>
<dbReference type="GO" id="GO:0010976">
    <property type="term" value="P:positive regulation of neuron projection development"/>
    <property type="evidence" value="ECO:0007669"/>
    <property type="project" value="TreeGrafter"/>
</dbReference>
<dbReference type="Gene3D" id="2.60.120.260">
    <property type="entry name" value="Galactose-binding domain-like"/>
    <property type="match status" value="1"/>
</dbReference>
<comment type="catalytic activity">
    <reaction evidence="16">
        <text>L-tyrosyl-[protein] + ATP = O-phospho-L-tyrosyl-[protein] + ADP + H(+)</text>
        <dbReference type="Rhea" id="RHEA:10596"/>
        <dbReference type="Rhea" id="RHEA-COMP:10136"/>
        <dbReference type="Rhea" id="RHEA-COMP:20101"/>
        <dbReference type="ChEBI" id="CHEBI:15378"/>
        <dbReference type="ChEBI" id="CHEBI:30616"/>
        <dbReference type="ChEBI" id="CHEBI:46858"/>
        <dbReference type="ChEBI" id="CHEBI:61978"/>
        <dbReference type="ChEBI" id="CHEBI:456216"/>
        <dbReference type="EC" id="2.7.10.1"/>
    </reaction>
</comment>
<keyword evidence="5 19" id="KW-0812">Transmembrane</keyword>
<evidence type="ECO:0000256" key="14">
    <source>
        <dbReference type="ARBA" id="ARBA00023170"/>
    </source>
</evidence>
<dbReference type="PROSITE" id="PS00239">
    <property type="entry name" value="RECEPTOR_TYR_KIN_II"/>
    <property type="match status" value="1"/>
</dbReference>
<evidence type="ECO:0000259" key="20">
    <source>
        <dbReference type="PROSITE" id="PS50011"/>
    </source>
</evidence>
<evidence type="ECO:0000256" key="13">
    <source>
        <dbReference type="ARBA" id="ARBA00023157"/>
    </source>
</evidence>
<evidence type="ECO:0000256" key="8">
    <source>
        <dbReference type="ARBA" id="ARBA00022777"/>
    </source>
</evidence>
<evidence type="ECO:0000256" key="4">
    <source>
        <dbReference type="ARBA" id="ARBA00022679"/>
    </source>
</evidence>
<evidence type="ECO:0000256" key="16">
    <source>
        <dbReference type="ARBA" id="ARBA00051243"/>
    </source>
</evidence>
<feature type="region of interest" description="Disordered" evidence="18">
    <location>
        <begin position="438"/>
        <end position="465"/>
    </location>
</feature>
<keyword evidence="8" id="KW-0418">Kinase</keyword>
<keyword evidence="13" id="KW-1015">Disulfide bond</keyword>
<dbReference type="GO" id="GO:0005886">
    <property type="term" value="C:plasma membrane"/>
    <property type="evidence" value="ECO:0007669"/>
    <property type="project" value="UniProtKB-SubCell"/>
</dbReference>
<dbReference type="GO" id="GO:0051897">
    <property type="term" value="P:positive regulation of phosphatidylinositol 3-kinase/protein kinase B signal transduction"/>
    <property type="evidence" value="ECO:0007669"/>
    <property type="project" value="TreeGrafter"/>
</dbReference>
<dbReference type="EC" id="2.7.10.1" evidence="2"/>
<dbReference type="GO" id="GO:0005524">
    <property type="term" value="F:ATP binding"/>
    <property type="evidence" value="ECO:0007669"/>
    <property type="project" value="UniProtKB-KW"/>
</dbReference>
<dbReference type="Pfam" id="PF00754">
    <property type="entry name" value="F5_F8_type_C"/>
    <property type="match status" value="1"/>
</dbReference>
<proteinExistence type="inferred from homology"/>
<dbReference type="Pfam" id="PF21114">
    <property type="entry name" value="DDR1-2_DS-like"/>
    <property type="match status" value="1"/>
</dbReference>